<dbReference type="EMBL" id="BDIP01009714">
    <property type="protein sequence ID" value="GCA65087.1"/>
    <property type="molecule type" value="Genomic_DNA"/>
</dbReference>
<dbReference type="Proteomes" id="UP000265618">
    <property type="component" value="Unassembled WGS sequence"/>
</dbReference>
<dbReference type="AlphaFoldDB" id="A0A391NVM9"/>
<evidence type="ECO:0000256" key="1">
    <source>
        <dbReference type="SAM" id="MobiDB-lite"/>
    </source>
</evidence>
<keyword evidence="3" id="KW-1185">Reference proteome</keyword>
<evidence type="ECO:0000313" key="3">
    <source>
        <dbReference type="Proteomes" id="UP000265618"/>
    </source>
</evidence>
<protein>
    <submittedName>
        <fullName evidence="2">Uncharacterized protein</fullName>
    </submittedName>
</protein>
<sequence length="114" mass="12626">QLTPSQLKAQFKVYARYVTEQYPEKAVEALKAAGLGELISEPRAVPLMNNLTHTVTERQTEEDKEAEEGSEEHIPMMVPTGDASALIPTGSVAAFMAQNETPLVWDGPYLYIYL</sequence>
<name>A0A391NVM9_9EUKA</name>
<gene>
    <name evidence="2" type="ORF">KIPB_016212</name>
</gene>
<comment type="caution">
    <text evidence="2">The sequence shown here is derived from an EMBL/GenBank/DDBJ whole genome shotgun (WGS) entry which is preliminary data.</text>
</comment>
<organism evidence="2 3">
    <name type="scientific">Kipferlia bialata</name>
    <dbReference type="NCBI Taxonomy" id="797122"/>
    <lineage>
        <taxon>Eukaryota</taxon>
        <taxon>Metamonada</taxon>
        <taxon>Carpediemonas-like organisms</taxon>
        <taxon>Kipferlia</taxon>
    </lineage>
</organism>
<feature type="region of interest" description="Disordered" evidence="1">
    <location>
        <begin position="56"/>
        <end position="76"/>
    </location>
</feature>
<evidence type="ECO:0000313" key="2">
    <source>
        <dbReference type="EMBL" id="GCA65087.1"/>
    </source>
</evidence>
<accession>A0A391NVM9</accession>
<feature type="non-terminal residue" evidence="2">
    <location>
        <position position="1"/>
    </location>
</feature>
<proteinExistence type="predicted"/>
<reference evidence="2 3" key="1">
    <citation type="journal article" date="2018" name="PLoS ONE">
        <title>The draft genome of Kipferlia bialata reveals reductive genome evolution in fornicate parasites.</title>
        <authorList>
            <person name="Tanifuji G."/>
            <person name="Takabayashi S."/>
            <person name="Kume K."/>
            <person name="Takagi M."/>
            <person name="Nakayama T."/>
            <person name="Kamikawa R."/>
            <person name="Inagaki Y."/>
            <person name="Hashimoto T."/>
        </authorList>
    </citation>
    <scope>NUCLEOTIDE SEQUENCE [LARGE SCALE GENOMIC DNA]</scope>
    <source>
        <strain evidence="2">NY0173</strain>
    </source>
</reference>